<evidence type="ECO:0000313" key="6">
    <source>
        <dbReference type="EMBL" id="CAE8584771.1"/>
    </source>
</evidence>
<accession>A0A813D875</accession>
<comment type="caution">
    <text evidence="6">The sequence shown here is derived from an EMBL/GenBank/DDBJ whole genome shotgun (WGS) entry which is preliminary data.</text>
</comment>
<sequence length="977" mass="102944">MAAKAGGSSDSDLSVLRSRCDLRSVVLIGSEADAVSDKGVHAVLRLLRRAGVRPKGAQPFVLRGGIEAFARRFGFCMRAEGEDSRRPLGPCPAELLPPRWAQGRGSPKVNARPPALYLGDLRCCTKFTSSREQLPLQALGVPAVVRLSLGQGLEDESQGVLPGLRVMTIPVRLPTSSSAPPAAPSEITVNVSLSQDWSSPVVPVAGAVPAGTSKDSAASSAADLEFELSAAARLLAAGAREACASAMRQTVPCLLVGPGSPLVAALCLSKVMPGPTRSVDELCALVKLRHPSAEFDALALRALQELLGPAKVEVRQSAGQNQPPLRPPLPPGRTAQAEMLCMQLRHRLRGGPQAETSLGTVRTALDKPHDERLRRLKGSNVRVQREVLAHPEAVALLRLAGFTQAEGDLVLPTGASIQARASGTGAVSVSSAAAAAIWPMSATQSSSQSASTWHSTMARFWHTCALCSALVMPLLMSPPVPDADLEEMLIEGYTAQYVQLGTFFFAVAILVWTSVAAWLCYSGPLPGSKGLAGETGRQLGGDMDVSESILDRVAQGFADFIVENSRKEDQGCGSDRRTLDLAKLEELVAVAPAAAASALSGYKGAGNLLSAKDGSGRVAPLNLGKDQGTCCCGSGGSSSQAAGSSGSGNRCGSCGLSTDGQWLQDSHHLALFKELLRERLVTNLSNEVGIGPEKLSAGVSACLGVQSSGGTGSRSLEAGAQTSQSAGQPQTSTATQKREALEDLLKQLMQQGPDAKFVPGTNAVKGVAASDKDVSVTLTPSAVPTMAEHARDIGNKYLKDRHFAVAAHCYEVACLLCTAGPDCPTGQLASYHGNCALACLELGRYGDVINEGHAALVLRPPKHIAVKALYRMAVAHVNLKNPFEAIRCLKQCLELDPLNEYVQKLLEHTAQWHFREEEKRREVCPDRCANQLLAWVDAGRRFQGAAQSKDKAKNKKAAAAKQKHPGTADEARLLDRE</sequence>
<dbReference type="AlphaFoldDB" id="A0A813D875"/>
<dbReference type="SMART" id="SM00028">
    <property type="entry name" value="TPR"/>
    <property type="match status" value="2"/>
</dbReference>
<protein>
    <submittedName>
        <fullName evidence="6">Uncharacterized protein</fullName>
    </submittedName>
</protein>
<keyword evidence="3 4" id="KW-0802">TPR repeat</keyword>
<dbReference type="SUPFAM" id="SSF143503">
    <property type="entry name" value="PUG domain-like"/>
    <property type="match status" value="1"/>
</dbReference>
<evidence type="ECO:0000256" key="1">
    <source>
        <dbReference type="ARBA" id="ARBA00022553"/>
    </source>
</evidence>
<dbReference type="OrthoDB" id="336240at2759"/>
<reference evidence="6" key="1">
    <citation type="submission" date="2021-02" db="EMBL/GenBank/DDBJ databases">
        <authorList>
            <person name="Dougan E. K."/>
            <person name="Rhodes N."/>
            <person name="Thang M."/>
            <person name="Chan C."/>
        </authorList>
    </citation>
    <scope>NUCLEOTIDE SEQUENCE</scope>
</reference>
<dbReference type="PROSITE" id="PS50005">
    <property type="entry name" value="TPR"/>
    <property type="match status" value="1"/>
</dbReference>
<evidence type="ECO:0000256" key="3">
    <source>
        <dbReference type="ARBA" id="ARBA00022803"/>
    </source>
</evidence>
<feature type="compositionally biased region" description="Polar residues" evidence="5">
    <location>
        <begin position="720"/>
        <end position="735"/>
    </location>
</feature>
<dbReference type="EMBL" id="CAJNNV010001313">
    <property type="protein sequence ID" value="CAE8584771.1"/>
    <property type="molecule type" value="Genomic_DNA"/>
</dbReference>
<evidence type="ECO:0000313" key="7">
    <source>
        <dbReference type="Proteomes" id="UP000654075"/>
    </source>
</evidence>
<feature type="compositionally biased region" description="Basic and acidic residues" evidence="5">
    <location>
        <begin position="966"/>
        <end position="977"/>
    </location>
</feature>
<proteinExistence type="predicted"/>
<dbReference type="InterPro" id="IPR050754">
    <property type="entry name" value="FKBP4/5/8-like"/>
</dbReference>
<gene>
    <name evidence="6" type="ORF">PGLA1383_LOCUS3695</name>
</gene>
<feature type="region of interest" description="Disordered" evidence="5">
    <location>
        <begin position="314"/>
        <end position="333"/>
    </location>
</feature>
<keyword evidence="1" id="KW-0597">Phosphoprotein</keyword>
<feature type="repeat" description="TPR" evidence="4">
    <location>
        <begin position="866"/>
        <end position="899"/>
    </location>
</feature>
<feature type="region of interest" description="Disordered" evidence="5">
    <location>
        <begin position="944"/>
        <end position="977"/>
    </location>
</feature>
<dbReference type="SUPFAM" id="SSF48452">
    <property type="entry name" value="TPR-like"/>
    <property type="match status" value="1"/>
</dbReference>
<keyword evidence="2" id="KW-0677">Repeat</keyword>
<dbReference type="InterPro" id="IPR011990">
    <property type="entry name" value="TPR-like_helical_dom_sf"/>
</dbReference>
<feature type="non-terminal residue" evidence="6">
    <location>
        <position position="1"/>
    </location>
</feature>
<dbReference type="Gene3D" id="1.25.40.10">
    <property type="entry name" value="Tetratricopeptide repeat domain"/>
    <property type="match status" value="1"/>
</dbReference>
<feature type="region of interest" description="Disordered" evidence="5">
    <location>
        <begin position="710"/>
        <end position="737"/>
    </location>
</feature>
<name>A0A813D875_POLGL</name>
<dbReference type="PANTHER" id="PTHR46512">
    <property type="entry name" value="PEPTIDYLPROLYL ISOMERASE"/>
    <property type="match status" value="1"/>
</dbReference>
<keyword evidence="7" id="KW-1185">Reference proteome</keyword>
<dbReference type="InterPro" id="IPR013105">
    <property type="entry name" value="TPR_2"/>
</dbReference>
<dbReference type="InterPro" id="IPR019734">
    <property type="entry name" value="TPR_rpt"/>
</dbReference>
<feature type="compositionally biased region" description="Basic residues" evidence="5">
    <location>
        <begin position="952"/>
        <end position="964"/>
    </location>
</feature>
<dbReference type="Proteomes" id="UP000654075">
    <property type="component" value="Unassembled WGS sequence"/>
</dbReference>
<dbReference type="InterPro" id="IPR036339">
    <property type="entry name" value="PUB-like_dom_sf"/>
</dbReference>
<dbReference type="Gene3D" id="1.20.58.2190">
    <property type="match status" value="1"/>
</dbReference>
<evidence type="ECO:0000256" key="2">
    <source>
        <dbReference type="ARBA" id="ARBA00022737"/>
    </source>
</evidence>
<organism evidence="6 7">
    <name type="scientific">Polarella glacialis</name>
    <name type="common">Dinoflagellate</name>
    <dbReference type="NCBI Taxonomy" id="89957"/>
    <lineage>
        <taxon>Eukaryota</taxon>
        <taxon>Sar</taxon>
        <taxon>Alveolata</taxon>
        <taxon>Dinophyceae</taxon>
        <taxon>Suessiales</taxon>
        <taxon>Suessiaceae</taxon>
        <taxon>Polarella</taxon>
    </lineage>
</organism>
<dbReference type="Pfam" id="PF07719">
    <property type="entry name" value="TPR_2"/>
    <property type="match status" value="1"/>
</dbReference>
<dbReference type="CDD" id="cd09212">
    <property type="entry name" value="PUB"/>
    <property type="match status" value="1"/>
</dbReference>
<evidence type="ECO:0000256" key="4">
    <source>
        <dbReference type="PROSITE-ProRule" id="PRU00339"/>
    </source>
</evidence>
<evidence type="ECO:0000256" key="5">
    <source>
        <dbReference type="SAM" id="MobiDB-lite"/>
    </source>
</evidence>